<evidence type="ECO:0000313" key="1">
    <source>
        <dbReference type="EMBL" id="GGD50802.1"/>
    </source>
</evidence>
<accession>A0ABQ1QXD3</accession>
<gene>
    <name evidence="1" type="ORF">GCM10011357_03350</name>
</gene>
<name>A0ABQ1QXD3_9ALTE</name>
<evidence type="ECO:0000313" key="2">
    <source>
        <dbReference type="Proteomes" id="UP000614272"/>
    </source>
</evidence>
<organism evidence="1 2">
    <name type="scientific">Lacimicrobium alkaliphilum</name>
    <dbReference type="NCBI Taxonomy" id="1526571"/>
    <lineage>
        <taxon>Bacteria</taxon>
        <taxon>Pseudomonadati</taxon>
        <taxon>Pseudomonadota</taxon>
        <taxon>Gammaproteobacteria</taxon>
        <taxon>Alteromonadales</taxon>
        <taxon>Alteromonadaceae</taxon>
        <taxon>Lacimicrobium</taxon>
    </lineage>
</organism>
<dbReference type="EMBL" id="BMGJ01000001">
    <property type="protein sequence ID" value="GGD50802.1"/>
    <property type="molecule type" value="Genomic_DNA"/>
</dbReference>
<comment type="caution">
    <text evidence="1">The sequence shown here is derived from an EMBL/GenBank/DDBJ whole genome shotgun (WGS) entry which is preliminary data.</text>
</comment>
<sequence length="107" mass="11814">MIFASLKKSSPSASPEAVSVDEFIEGAENYARGLKKVVRLHPSTVVTKEGHYEPLKTTSVTLTAEARNTLDLLSAQTGISRSRLMRIWLAGVEVELEKDHYLASQVR</sequence>
<protein>
    <recommendedName>
        <fullName evidence="3">Ribbon-helix-helix protein CopG domain-containing protein</fullName>
    </recommendedName>
</protein>
<evidence type="ECO:0008006" key="3">
    <source>
        <dbReference type="Google" id="ProtNLM"/>
    </source>
</evidence>
<dbReference type="Proteomes" id="UP000614272">
    <property type="component" value="Unassembled WGS sequence"/>
</dbReference>
<proteinExistence type="predicted"/>
<keyword evidence="2" id="KW-1185">Reference proteome</keyword>
<dbReference type="RefSeq" id="WP_099034538.1">
    <property type="nucleotide sequence ID" value="NZ_BMGJ01000001.1"/>
</dbReference>
<reference evidence="2" key="1">
    <citation type="journal article" date="2019" name="Int. J. Syst. Evol. Microbiol.">
        <title>The Global Catalogue of Microorganisms (GCM) 10K type strain sequencing project: providing services to taxonomists for standard genome sequencing and annotation.</title>
        <authorList>
            <consortium name="The Broad Institute Genomics Platform"/>
            <consortium name="The Broad Institute Genome Sequencing Center for Infectious Disease"/>
            <person name="Wu L."/>
            <person name="Ma J."/>
        </authorList>
    </citation>
    <scope>NUCLEOTIDE SEQUENCE [LARGE SCALE GENOMIC DNA]</scope>
    <source>
        <strain evidence="2">CGMCC 1.12923</strain>
    </source>
</reference>